<feature type="region of interest" description="Disordered" evidence="2">
    <location>
        <begin position="467"/>
        <end position="507"/>
    </location>
</feature>
<keyword evidence="4" id="KW-1185">Reference proteome</keyword>
<sequence length="507" mass="56779">MEEGVGRNEMTGVEGDSVPITVVKVEGGSERCYDVDADIVSEVRQYESEFETRDSLGYLVESYEISSRVLIRPAGVEERACSAPRDHWMPMYAHYLAAGLRFPIPELLVGLLLDYSIGLAQLAPNAMRWEREDAEVELLSSWKAKKANQNKYSLNEDEEEEVGKLVREGGNLVNIMYLTSANCIEAAELYGPSALNEGVAIPKKLRKKSKTSTKEASKVGAGKELVPSTTTGVQEVGPRLELKRKGSEALEALQKKKKVMEQEVGGNEVLEFVPRPPPVELNLELRESEVEGAEVRAPGKGKVLVPPLSFQSNLFDAKNAIGARRFINATFPKVDKCQDKEEVLRYVGATVMRHALEKEKNELEKKNKNMQEALDEVVPTVKQLEQEKDSLSTKLVFEERKRKISESEREAQEKEIKMMKEAVVELKKNVQLLVHMGWRSISATSRKVKVEYPKVDITKITFGKKEEGVKENSEIVEKEQEEVEGAGVEENQPPLPVEVHSVPSDEE</sequence>
<dbReference type="AlphaFoldDB" id="A0AAV5MQH6"/>
<evidence type="ECO:0000313" key="4">
    <source>
        <dbReference type="Proteomes" id="UP001054252"/>
    </source>
</evidence>
<feature type="compositionally biased region" description="Basic and acidic residues" evidence="2">
    <location>
        <begin position="467"/>
        <end position="478"/>
    </location>
</feature>
<keyword evidence="1" id="KW-0175">Coiled coil</keyword>
<evidence type="ECO:0000256" key="2">
    <source>
        <dbReference type="SAM" id="MobiDB-lite"/>
    </source>
</evidence>
<comment type="caution">
    <text evidence="3">The sequence shown here is derived from an EMBL/GenBank/DDBJ whole genome shotgun (WGS) entry which is preliminary data.</text>
</comment>
<reference evidence="3 4" key="1">
    <citation type="journal article" date="2021" name="Commun. Biol.">
        <title>The genome of Shorea leprosula (Dipterocarpaceae) highlights the ecological relevance of drought in aseasonal tropical rainforests.</title>
        <authorList>
            <person name="Ng K.K.S."/>
            <person name="Kobayashi M.J."/>
            <person name="Fawcett J.A."/>
            <person name="Hatakeyama M."/>
            <person name="Paape T."/>
            <person name="Ng C.H."/>
            <person name="Ang C.C."/>
            <person name="Tnah L.H."/>
            <person name="Lee C.T."/>
            <person name="Nishiyama T."/>
            <person name="Sese J."/>
            <person name="O'Brien M.J."/>
            <person name="Copetti D."/>
            <person name="Mohd Noor M.I."/>
            <person name="Ong R.C."/>
            <person name="Putra M."/>
            <person name="Sireger I.Z."/>
            <person name="Indrioko S."/>
            <person name="Kosugi Y."/>
            <person name="Izuno A."/>
            <person name="Isagi Y."/>
            <person name="Lee S.L."/>
            <person name="Shimizu K.K."/>
        </authorList>
    </citation>
    <scope>NUCLEOTIDE SEQUENCE [LARGE SCALE GENOMIC DNA]</scope>
    <source>
        <strain evidence="3">214</strain>
    </source>
</reference>
<organism evidence="3 4">
    <name type="scientific">Rubroshorea leprosula</name>
    <dbReference type="NCBI Taxonomy" id="152421"/>
    <lineage>
        <taxon>Eukaryota</taxon>
        <taxon>Viridiplantae</taxon>
        <taxon>Streptophyta</taxon>
        <taxon>Embryophyta</taxon>
        <taxon>Tracheophyta</taxon>
        <taxon>Spermatophyta</taxon>
        <taxon>Magnoliopsida</taxon>
        <taxon>eudicotyledons</taxon>
        <taxon>Gunneridae</taxon>
        <taxon>Pentapetalae</taxon>
        <taxon>rosids</taxon>
        <taxon>malvids</taxon>
        <taxon>Malvales</taxon>
        <taxon>Dipterocarpaceae</taxon>
        <taxon>Rubroshorea</taxon>
    </lineage>
</organism>
<dbReference type="EMBL" id="BPVZ01000528">
    <property type="protein sequence ID" value="GKV51703.1"/>
    <property type="molecule type" value="Genomic_DNA"/>
</dbReference>
<gene>
    <name evidence="3" type="ORF">SLEP1_g58334</name>
</gene>
<evidence type="ECO:0000313" key="3">
    <source>
        <dbReference type="EMBL" id="GKV51703.1"/>
    </source>
</evidence>
<name>A0AAV5MQH6_9ROSI</name>
<accession>A0AAV5MQH6</accession>
<protein>
    <submittedName>
        <fullName evidence="3">Uncharacterized protein</fullName>
    </submittedName>
</protein>
<proteinExistence type="predicted"/>
<dbReference type="Proteomes" id="UP001054252">
    <property type="component" value="Unassembled WGS sequence"/>
</dbReference>
<evidence type="ECO:0000256" key="1">
    <source>
        <dbReference type="SAM" id="Coils"/>
    </source>
</evidence>
<feature type="region of interest" description="Disordered" evidence="2">
    <location>
        <begin position="207"/>
        <end position="238"/>
    </location>
</feature>
<feature type="coiled-coil region" evidence="1">
    <location>
        <begin position="346"/>
        <end position="429"/>
    </location>
</feature>